<reference evidence="3 4" key="1">
    <citation type="journal article" date="2021" name="Int. J. Syst. Evol. Microbiol.">
        <title>Reticulibacter mediterranei gen. nov., sp. nov., within the new family Reticulibacteraceae fam. nov., and Ktedonospora formicarum gen. nov., sp. nov., Ktedonobacter robiniae sp. nov., Dictyobacter formicarum sp. nov. and Dictyobacter arantiisoli sp. nov., belonging to the class Ktedonobacteria.</title>
        <authorList>
            <person name="Yabe S."/>
            <person name="Zheng Y."/>
            <person name="Wang C.M."/>
            <person name="Sakai Y."/>
            <person name="Abe K."/>
            <person name="Yokota A."/>
            <person name="Donadio S."/>
            <person name="Cavaletti L."/>
            <person name="Monciardini P."/>
        </authorList>
    </citation>
    <scope>NUCLEOTIDE SEQUENCE [LARGE SCALE GENOMIC DNA]</scope>
    <source>
        <strain evidence="3 4">SOSP1-30</strain>
    </source>
</reference>
<feature type="region of interest" description="Disordered" evidence="1">
    <location>
        <begin position="1"/>
        <end position="30"/>
    </location>
</feature>
<evidence type="ECO:0000313" key="3">
    <source>
        <dbReference type="EMBL" id="GHO54469.1"/>
    </source>
</evidence>
<feature type="compositionally biased region" description="Basic residues" evidence="1">
    <location>
        <begin position="1"/>
        <end position="10"/>
    </location>
</feature>
<feature type="transmembrane region" description="Helical" evidence="2">
    <location>
        <begin position="37"/>
        <end position="63"/>
    </location>
</feature>
<accession>A0ABQ3UNW8</accession>
<feature type="compositionally biased region" description="Polar residues" evidence="1">
    <location>
        <begin position="88"/>
        <end position="108"/>
    </location>
</feature>
<keyword evidence="4" id="KW-1185">Reference proteome</keyword>
<feature type="region of interest" description="Disordered" evidence="1">
    <location>
        <begin position="71"/>
        <end position="108"/>
    </location>
</feature>
<organism evidence="3 4">
    <name type="scientific">Ktedonobacter robiniae</name>
    <dbReference type="NCBI Taxonomy" id="2778365"/>
    <lineage>
        <taxon>Bacteria</taxon>
        <taxon>Bacillati</taxon>
        <taxon>Chloroflexota</taxon>
        <taxon>Ktedonobacteria</taxon>
        <taxon>Ktedonobacterales</taxon>
        <taxon>Ktedonobacteraceae</taxon>
        <taxon>Ktedonobacter</taxon>
    </lineage>
</organism>
<gene>
    <name evidence="3" type="ORF">KSB_29440</name>
</gene>
<proteinExistence type="predicted"/>
<protein>
    <submittedName>
        <fullName evidence="3">Uncharacterized protein</fullName>
    </submittedName>
</protein>
<keyword evidence="2" id="KW-1133">Transmembrane helix</keyword>
<dbReference type="Proteomes" id="UP000654345">
    <property type="component" value="Unassembled WGS sequence"/>
</dbReference>
<keyword evidence="2" id="KW-0812">Transmembrane</keyword>
<evidence type="ECO:0000313" key="4">
    <source>
        <dbReference type="Proteomes" id="UP000654345"/>
    </source>
</evidence>
<dbReference type="RefSeq" id="WP_201371179.1">
    <property type="nucleotide sequence ID" value="NZ_BNJG01000001.1"/>
</dbReference>
<evidence type="ECO:0000256" key="2">
    <source>
        <dbReference type="SAM" id="Phobius"/>
    </source>
</evidence>
<evidence type="ECO:0000256" key="1">
    <source>
        <dbReference type="SAM" id="MobiDB-lite"/>
    </source>
</evidence>
<comment type="caution">
    <text evidence="3">The sequence shown here is derived from an EMBL/GenBank/DDBJ whole genome shotgun (WGS) entry which is preliminary data.</text>
</comment>
<keyword evidence="2" id="KW-0472">Membrane</keyword>
<dbReference type="EMBL" id="BNJG01000001">
    <property type="protein sequence ID" value="GHO54469.1"/>
    <property type="molecule type" value="Genomic_DNA"/>
</dbReference>
<name>A0ABQ3UNW8_9CHLR</name>
<sequence>MSRRNKHPHKSTSTTQGRLTPQSDKPVRGQRRYRQKISWWSILLTGVGIVLVGLMAVFGFRFFSSLNTTATSSLSPATEDAVTPTIPGDNSTGDSSNPNQKASSPWSNQEFVSTVLGQMAEKFNLSLDQLSKQVQSGLQIEDVAAQHGISVDQLHAIEINALQTGIDKLTSTNQMSQDEASIMMHDFKSKTQQKLNGVFTYELGGTPPIPTNATQTVLPK</sequence>
<feature type="compositionally biased region" description="Polar residues" evidence="1">
    <location>
        <begin position="11"/>
        <end position="23"/>
    </location>
</feature>